<evidence type="ECO:0000313" key="1">
    <source>
        <dbReference type="EMBL" id="CAD2171584.1"/>
    </source>
</evidence>
<accession>A0A6V7VB96</accession>
<name>A0A6V7VB96_MELEN</name>
<comment type="caution">
    <text evidence="1">The sequence shown here is derived from an EMBL/GenBank/DDBJ whole genome shotgun (WGS) entry which is preliminary data.</text>
</comment>
<protein>
    <submittedName>
        <fullName evidence="1">Uncharacterized protein</fullName>
    </submittedName>
</protein>
<dbReference type="AlphaFoldDB" id="A0A6V7VB96"/>
<evidence type="ECO:0000313" key="2">
    <source>
        <dbReference type="Proteomes" id="UP000580250"/>
    </source>
</evidence>
<dbReference type="EMBL" id="CAJEWN010000187">
    <property type="protein sequence ID" value="CAD2171584.1"/>
    <property type="molecule type" value="Genomic_DNA"/>
</dbReference>
<reference evidence="1 2" key="1">
    <citation type="submission" date="2020-08" db="EMBL/GenBank/DDBJ databases">
        <authorList>
            <person name="Koutsovoulos G."/>
            <person name="Danchin GJ E."/>
        </authorList>
    </citation>
    <scope>NUCLEOTIDE SEQUENCE [LARGE SCALE GENOMIC DNA]</scope>
</reference>
<gene>
    <name evidence="1" type="ORF">MENT_LOCUS23085</name>
</gene>
<proteinExistence type="predicted"/>
<dbReference type="Proteomes" id="UP000580250">
    <property type="component" value="Unassembled WGS sequence"/>
</dbReference>
<organism evidence="1 2">
    <name type="scientific">Meloidogyne enterolobii</name>
    <name type="common">Root-knot nematode worm</name>
    <name type="synonym">Meloidogyne mayaguensis</name>
    <dbReference type="NCBI Taxonomy" id="390850"/>
    <lineage>
        <taxon>Eukaryota</taxon>
        <taxon>Metazoa</taxon>
        <taxon>Ecdysozoa</taxon>
        <taxon>Nematoda</taxon>
        <taxon>Chromadorea</taxon>
        <taxon>Rhabditida</taxon>
        <taxon>Tylenchina</taxon>
        <taxon>Tylenchomorpha</taxon>
        <taxon>Tylenchoidea</taxon>
        <taxon>Meloidogynidae</taxon>
        <taxon>Meloidogyninae</taxon>
        <taxon>Meloidogyne</taxon>
    </lineage>
</organism>
<sequence>MAEYYTGFAAPLKLEFFSFSSQSKSQRLQTLVRFRACSRLQNRPDNNS</sequence>